<organism evidence="1 2">
    <name type="scientific">Dyadobacter soli</name>
    <dbReference type="NCBI Taxonomy" id="659014"/>
    <lineage>
        <taxon>Bacteria</taxon>
        <taxon>Pseudomonadati</taxon>
        <taxon>Bacteroidota</taxon>
        <taxon>Cytophagia</taxon>
        <taxon>Cytophagales</taxon>
        <taxon>Spirosomataceae</taxon>
        <taxon>Dyadobacter</taxon>
    </lineage>
</organism>
<dbReference type="RefSeq" id="WP_090147995.1">
    <property type="nucleotide sequence ID" value="NZ_FNAN01000004.1"/>
</dbReference>
<dbReference type="Proteomes" id="UP000198748">
    <property type="component" value="Unassembled WGS sequence"/>
</dbReference>
<keyword evidence="2" id="KW-1185">Reference proteome</keyword>
<gene>
    <name evidence="1" type="ORF">SAMN04487996_104138</name>
</gene>
<dbReference type="AlphaFoldDB" id="A0A1G7BB72"/>
<name>A0A1G7BB72_9BACT</name>
<dbReference type="EMBL" id="FNAN01000004">
    <property type="protein sequence ID" value="SDE24050.1"/>
    <property type="molecule type" value="Genomic_DNA"/>
</dbReference>
<proteinExistence type="predicted"/>
<evidence type="ECO:0000313" key="1">
    <source>
        <dbReference type="EMBL" id="SDE24050.1"/>
    </source>
</evidence>
<accession>A0A1G7BB72</accession>
<evidence type="ECO:0000313" key="2">
    <source>
        <dbReference type="Proteomes" id="UP000198748"/>
    </source>
</evidence>
<protein>
    <submittedName>
        <fullName evidence="1">Uncharacterized protein</fullName>
    </submittedName>
</protein>
<dbReference type="STRING" id="659014.SAMN04487996_104138"/>
<reference evidence="2" key="1">
    <citation type="submission" date="2016-10" db="EMBL/GenBank/DDBJ databases">
        <authorList>
            <person name="Varghese N."/>
            <person name="Submissions S."/>
        </authorList>
    </citation>
    <scope>NUCLEOTIDE SEQUENCE [LARGE SCALE GENOMIC DNA]</scope>
    <source>
        <strain evidence="2">DSM 25329</strain>
    </source>
</reference>
<dbReference type="OrthoDB" id="667337at2"/>
<sequence>MKRYSFLLLLALLCCNKPKNNGETASSNSDEPTKAINDTIPLTREKVENSPVASYSEKVKDELNDWRLAVDVYETKQTFKFLMKIEYMVQEAEDTLTIPNFGIMPKVEIRKGPEKESCIVGFLDKQGEFKEYKLIALKEKQLKISTLKYYGRARYRVSK</sequence>